<keyword evidence="2" id="KW-1185">Reference proteome</keyword>
<name>A0ACC2TM75_9FUNG</name>
<accession>A0ACC2TM75</accession>
<protein>
    <submittedName>
        <fullName evidence="1">Uncharacterized protein</fullName>
    </submittedName>
</protein>
<sequence>MRNAESQVMDNLPQITDTQGKKTLESSKTLSTESRTPIKSENNTLPHGKNRAPCLDLRPASNEYRPPVNHAADALNMLKNSGGFESNSLPIDKPEFSSSKSNSATKPSNLDKEKISQILDKISQKSVGPPISAISKKGKEDAPKPDINIKRDAIEKVNLKASETEVRASIAAIPLSFVGPAFSGEVAALGNLSSQPSGKPKPSLKDVLYSSNSSQPPFPVVFPDRAGPKQGSNFSTLSSVSSTGQFPDSLLRPLAAQNNIPMSIALPLPLVARQTNEPQLIKALPGGVTRGISNNQSSFNQSLANFSSARPSLILNRLAQDLEPKRSSPSFDSFENDEELSGSPRKSKRPRKYIRSGKYSKMKSKGSEGECSPGPSSGPWTPAVSQPPHISSSENPTLNSYDPFTNTKPEQEVQHHYSIKEKVSQSLKSDEAMVAAPDLSRPFEGLEDAFNRLIPYHLYQYPAESVEEESGADFNASKIINSYRSFKAHMSTLATRLRNEEKRVLPLSVLIDHLLAKDAPTPKVAPLSIVSNGPSSTMPIAPHLERLSSAAPSEPTNE</sequence>
<reference evidence="1" key="1">
    <citation type="submission" date="2022-04" db="EMBL/GenBank/DDBJ databases">
        <title>Genome of the entomopathogenic fungus Entomophthora muscae.</title>
        <authorList>
            <person name="Elya C."/>
            <person name="Lovett B.R."/>
            <person name="Lee E."/>
            <person name="Macias A.M."/>
            <person name="Hajek A.E."/>
            <person name="De Bivort B.L."/>
            <person name="Kasson M.T."/>
            <person name="De Fine Licht H.H."/>
            <person name="Stajich J.E."/>
        </authorList>
    </citation>
    <scope>NUCLEOTIDE SEQUENCE</scope>
    <source>
        <strain evidence="1">Berkeley</strain>
    </source>
</reference>
<proteinExistence type="predicted"/>
<gene>
    <name evidence="1" type="ORF">DSO57_1032675</name>
</gene>
<evidence type="ECO:0000313" key="1">
    <source>
        <dbReference type="EMBL" id="KAJ9075754.1"/>
    </source>
</evidence>
<comment type="caution">
    <text evidence="1">The sequence shown here is derived from an EMBL/GenBank/DDBJ whole genome shotgun (WGS) entry which is preliminary data.</text>
</comment>
<dbReference type="Proteomes" id="UP001165960">
    <property type="component" value="Unassembled WGS sequence"/>
</dbReference>
<organism evidence="1 2">
    <name type="scientific">Entomophthora muscae</name>
    <dbReference type="NCBI Taxonomy" id="34485"/>
    <lineage>
        <taxon>Eukaryota</taxon>
        <taxon>Fungi</taxon>
        <taxon>Fungi incertae sedis</taxon>
        <taxon>Zoopagomycota</taxon>
        <taxon>Entomophthoromycotina</taxon>
        <taxon>Entomophthoromycetes</taxon>
        <taxon>Entomophthorales</taxon>
        <taxon>Entomophthoraceae</taxon>
        <taxon>Entomophthora</taxon>
    </lineage>
</organism>
<dbReference type="EMBL" id="QTSX02002377">
    <property type="protein sequence ID" value="KAJ9075754.1"/>
    <property type="molecule type" value="Genomic_DNA"/>
</dbReference>
<evidence type="ECO:0000313" key="2">
    <source>
        <dbReference type="Proteomes" id="UP001165960"/>
    </source>
</evidence>